<protein>
    <submittedName>
        <fullName evidence="1">Family with sequence similarity 218 member A</fullName>
    </submittedName>
</protein>
<dbReference type="Ensembl" id="ENSPPYT00000053149.1">
    <property type="protein sequence ID" value="ENSPPYP00000027524.1"/>
    <property type="gene ID" value="ENSPPYG00000032638.1"/>
</dbReference>
<keyword evidence="2" id="KW-1185">Reference proteome</keyword>
<reference evidence="1 2" key="1">
    <citation type="submission" date="2008-02" db="EMBL/GenBank/DDBJ databases">
        <title>A 6x draft sequence assembly of the Pongo pygmaeus abelii genome.</title>
        <authorList>
            <person name="Wilson R.K."/>
            <person name="Mardis E."/>
        </authorList>
    </citation>
    <scope>NUCLEOTIDE SEQUENCE [LARGE SCALE GENOMIC DNA]</scope>
</reference>
<sequence>MEGCAVRRGSCPLLPGPSAWRASPAGWAGPAKLRSWCRASGLPNRPYTLTGSRHGSVSLLRDPGTTTLVQQRSLHQSGEKRIVFSACPVSRLWCPERNFSGNIPAVTPLKLPGHSKSEGPPGKVRKRTTIRSQPLFVTRTKGFGSAVGWLPLGPPVL</sequence>
<proteinExistence type="predicted"/>
<organism evidence="1 2">
    <name type="scientific">Pongo abelii</name>
    <name type="common">Sumatran orangutan</name>
    <name type="synonym">Pongo pygmaeus abelii</name>
    <dbReference type="NCBI Taxonomy" id="9601"/>
    <lineage>
        <taxon>Eukaryota</taxon>
        <taxon>Metazoa</taxon>
        <taxon>Chordata</taxon>
        <taxon>Craniata</taxon>
        <taxon>Vertebrata</taxon>
        <taxon>Euteleostomi</taxon>
        <taxon>Mammalia</taxon>
        <taxon>Eutheria</taxon>
        <taxon>Euarchontoglires</taxon>
        <taxon>Primates</taxon>
        <taxon>Haplorrhini</taxon>
        <taxon>Catarrhini</taxon>
        <taxon>Hominidae</taxon>
        <taxon>Pongo</taxon>
    </lineage>
</organism>
<evidence type="ECO:0000313" key="1">
    <source>
        <dbReference type="Ensembl" id="ENSPPYP00000027524.1"/>
    </source>
</evidence>
<dbReference type="AlphaFoldDB" id="A0A8I5YK25"/>
<reference evidence="1" key="2">
    <citation type="submission" date="2025-08" db="UniProtKB">
        <authorList>
            <consortium name="Ensembl"/>
        </authorList>
    </citation>
    <scope>IDENTIFICATION</scope>
</reference>
<dbReference type="Proteomes" id="UP000001595">
    <property type="component" value="Chromosome 4"/>
</dbReference>
<evidence type="ECO:0000313" key="2">
    <source>
        <dbReference type="Proteomes" id="UP000001595"/>
    </source>
</evidence>
<accession>A0A8I5YK25</accession>
<dbReference type="OMA" id="CPERNFS"/>
<name>A0A8I5YK25_PONAB</name>
<reference evidence="1" key="3">
    <citation type="submission" date="2025-09" db="UniProtKB">
        <authorList>
            <consortium name="Ensembl"/>
        </authorList>
    </citation>
    <scope>IDENTIFICATION</scope>
</reference>
<dbReference type="GeneTree" id="ENSGT00620000089275"/>